<gene>
    <name evidence="4" type="ORF">CLO192961_LOCUS396696</name>
</gene>
<dbReference type="InterPro" id="IPR013154">
    <property type="entry name" value="ADH-like_N"/>
</dbReference>
<sequence length="333" mass="35593">MAITERKALVQQHGELRLVSLPIPIPGEHQLLVKVSHVAQNPTDVQSFDKNAFGDGAVLGCDFVGTVESIGQAVNRFKPGDVIAGLIWGGEIKGLGGYSEFTLADEAICFPVPDSLSSEQAATVPLASCTALLALFSKNCLGSVIAHCVIPWGGSSSVGQYAIQIASLHGLRFVTTCSPRNHGLAKSLGASNVFDYRDDDVVGKIKENDTDITYVSDTIGSETSSILSSEAISDRGGELCTVRPGKQHTEGVTKRTRTAFLKEHRYGDFYWPADPGDHELASSFFARLSSLLADGKIKPNATKVFEGGLGDISSGFTEYCEGKVSNYKIVYKL</sequence>
<comment type="similarity">
    <text evidence="1">Belongs to the zinc-containing alcohol dehydrogenase family.</text>
</comment>
<dbReference type="Gene3D" id="3.90.180.10">
    <property type="entry name" value="Medium-chain alcohol dehydrogenases, catalytic domain"/>
    <property type="match status" value="1"/>
</dbReference>
<feature type="domain" description="Enoyl reductase (ER)" evidence="3">
    <location>
        <begin position="14"/>
        <end position="315"/>
    </location>
</feature>
<dbReference type="PANTHER" id="PTHR45348">
    <property type="entry name" value="HYPOTHETICAL OXIDOREDUCTASE (EUROFUNG)"/>
    <property type="match status" value="1"/>
</dbReference>
<dbReference type="InterPro" id="IPR047122">
    <property type="entry name" value="Trans-enoyl_RdTase-like"/>
</dbReference>
<proteinExistence type="inferred from homology"/>
<reference evidence="4 5" key="1">
    <citation type="submission" date="2019-06" db="EMBL/GenBank/DDBJ databases">
        <authorList>
            <person name="Broberg M."/>
        </authorList>
    </citation>
    <scope>NUCLEOTIDE SEQUENCE [LARGE SCALE GENOMIC DNA]</scope>
</reference>
<dbReference type="InterPro" id="IPR020843">
    <property type="entry name" value="ER"/>
</dbReference>
<dbReference type="InterPro" id="IPR013149">
    <property type="entry name" value="ADH-like_C"/>
</dbReference>
<dbReference type="EMBL" id="CABFNS010000897">
    <property type="protein sequence ID" value="VUC34864.1"/>
    <property type="molecule type" value="Genomic_DNA"/>
</dbReference>
<evidence type="ECO:0000256" key="2">
    <source>
        <dbReference type="ARBA" id="ARBA00023002"/>
    </source>
</evidence>
<dbReference type="Proteomes" id="UP000766486">
    <property type="component" value="Unassembled WGS sequence"/>
</dbReference>
<protein>
    <recommendedName>
        <fullName evidence="3">Enoyl reductase (ER) domain-containing protein</fullName>
    </recommendedName>
</protein>
<name>A0ABY6UY27_BIOOC</name>
<dbReference type="InterPro" id="IPR011032">
    <property type="entry name" value="GroES-like_sf"/>
</dbReference>
<evidence type="ECO:0000259" key="3">
    <source>
        <dbReference type="SMART" id="SM00829"/>
    </source>
</evidence>
<dbReference type="CDD" id="cd08249">
    <property type="entry name" value="enoyl_reductase_like"/>
    <property type="match status" value="1"/>
</dbReference>
<accession>A0ABY6UY27</accession>
<dbReference type="Gene3D" id="3.40.50.720">
    <property type="entry name" value="NAD(P)-binding Rossmann-like Domain"/>
    <property type="match status" value="1"/>
</dbReference>
<dbReference type="SUPFAM" id="SSF51735">
    <property type="entry name" value="NAD(P)-binding Rossmann-fold domains"/>
    <property type="match status" value="1"/>
</dbReference>
<organism evidence="4 5">
    <name type="scientific">Bionectria ochroleuca</name>
    <name type="common">Gliocladium roseum</name>
    <dbReference type="NCBI Taxonomy" id="29856"/>
    <lineage>
        <taxon>Eukaryota</taxon>
        <taxon>Fungi</taxon>
        <taxon>Dikarya</taxon>
        <taxon>Ascomycota</taxon>
        <taxon>Pezizomycotina</taxon>
        <taxon>Sordariomycetes</taxon>
        <taxon>Hypocreomycetidae</taxon>
        <taxon>Hypocreales</taxon>
        <taxon>Bionectriaceae</taxon>
        <taxon>Clonostachys</taxon>
    </lineage>
</organism>
<dbReference type="Pfam" id="PF00107">
    <property type="entry name" value="ADH_zinc_N"/>
    <property type="match status" value="1"/>
</dbReference>
<dbReference type="Pfam" id="PF08240">
    <property type="entry name" value="ADH_N"/>
    <property type="match status" value="1"/>
</dbReference>
<keyword evidence="5" id="KW-1185">Reference proteome</keyword>
<evidence type="ECO:0000313" key="4">
    <source>
        <dbReference type="EMBL" id="VUC34864.1"/>
    </source>
</evidence>
<dbReference type="InterPro" id="IPR036291">
    <property type="entry name" value="NAD(P)-bd_dom_sf"/>
</dbReference>
<dbReference type="PANTHER" id="PTHR45348:SF2">
    <property type="entry name" value="ZINC-TYPE ALCOHOL DEHYDROGENASE-LIKE PROTEIN C2E1P3.01"/>
    <property type="match status" value="1"/>
</dbReference>
<evidence type="ECO:0000313" key="5">
    <source>
        <dbReference type="Proteomes" id="UP000766486"/>
    </source>
</evidence>
<keyword evidence="2" id="KW-0560">Oxidoreductase</keyword>
<comment type="caution">
    <text evidence="4">The sequence shown here is derived from an EMBL/GenBank/DDBJ whole genome shotgun (WGS) entry which is preliminary data.</text>
</comment>
<evidence type="ECO:0000256" key="1">
    <source>
        <dbReference type="ARBA" id="ARBA00008072"/>
    </source>
</evidence>
<dbReference type="SMART" id="SM00829">
    <property type="entry name" value="PKS_ER"/>
    <property type="match status" value="1"/>
</dbReference>
<dbReference type="SUPFAM" id="SSF50129">
    <property type="entry name" value="GroES-like"/>
    <property type="match status" value="1"/>
</dbReference>